<accession>A0AAW0HX28</accession>
<feature type="transmembrane region" description="Helical" evidence="12">
    <location>
        <begin position="385"/>
        <end position="413"/>
    </location>
</feature>
<dbReference type="Gene3D" id="1.20.1070.10">
    <property type="entry name" value="Rhodopsin 7-helix transmembrane proteins"/>
    <property type="match status" value="2"/>
</dbReference>
<reference evidence="14 15" key="1">
    <citation type="journal article" date="2023" name="bioRxiv">
        <title>Conserved and derived expression patterns and positive selection on dental genes reveal complex evolutionary context of ever-growing rodent molars.</title>
        <authorList>
            <person name="Calamari Z.T."/>
            <person name="Song A."/>
            <person name="Cohen E."/>
            <person name="Akter M."/>
            <person name="Roy R.D."/>
            <person name="Hallikas O."/>
            <person name="Christensen M.M."/>
            <person name="Li P."/>
            <person name="Marangoni P."/>
            <person name="Jernvall J."/>
            <person name="Klein O.D."/>
        </authorList>
    </citation>
    <scope>NUCLEOTIDE SEQUENCE [LARGE SCALE GENOMIC DNA]</scope>
    <source>
        <strain evidence="14">V071</strain>
    </source>
</reference>
<dbReference type="PANTHER" id="PTHR48018">
    <property type="entry name" value="OLFACTORY RECEPTOR"/>
    <property type="match status" value="1"/>
</dbReference>
<evidence type="ECO:0000256" key="9">
    <source>
        <dbReference type="ARBA" id="ARBA00023170"/>
    </source>
</evidence>
<dbReference type="InterPro" id="IPR000725">
    <property type="entry name" value="Olfact_rcpt"/>
</dbReference>
<evidence type="ECO:0000256" key="3">
    <source>
        <dbReference type="ARBA" id="ARBA00022606"/>
    </source>
</evidence>
<keyword evidence="5" id="KW-0552">Olfaction</keyword>
<feature type="transmembrane region" description="Helical" evidence="12">
    <location>
        <begin position="98"/>
        <end position="120"/>
    </location>
</feature>
<feature type="transmembrane region" description="Helical" evidence="12">
    <location>
        <begin position="194"/>
        <end position="224"/>
    </location>
</feature>
<dbReference type="PRINTS" id="PR00237">
    <property type="entry name" value="GPCRRHODOPSN"/>
</dbReference>
<feature type="transmembrane region" description="Helical" evidence="12">
    <location>
        <begin position="272"/>
        <end position="291"/>
    </location>
</feature>
<comment type="caution">
    <text evidence="14">The sequence shown here is derived from an EMBL/GenBank/DDBJ whole genome shotgun (WGS) entry which is preliminary data.</text>
</comment>
<feature type="transmembrane region" description="Helical" evidence="12">
    <location>
        <begin position="530"/>
        <end position="554"/>
    </location>
</feature>
<gene>
    <name evidence="14" type="ORF">U0070_017186</name>
</gene>
<keyword evidence="8 12" id="KW-0472">Membrane</keyword>
<feature type="domain" description="G-protein coupled receptors family 1 profile" evidence="13">
    <location>
        <begin position="334"/>
        <end position="583"/>
    </location>
</feature>
<organism evidence="14 15">
    <name type="scientific">Myodes glareolus</name>
    <name type="common">Bank vole</name>
    <name type="synonym">Clethrionomys glareolus</name>
    <dbReference type="NCBI Taxonomy" id="447135"/>
    <lineage>
        <taxon>Eukaryota</taxon>
        <taxon>Metazoa</taxon>
        <taxon>Chordata</taxon>
        <taxon>Craniata</taxon>
        <taxon>Vertebrata</taxon>
        <taxon>Euteleostomi</taxon>
        <taxon>Mammalia</taxon>
        <taxon>Eutheria</taxon>
        <taxon>Euarchontoglires</taxon>
        <taxon>Glires</taxon>
        <taxon>Rodentia</taxon>
        <taxon>Myomorpha</taxon>
        <taxon>Muroidea</taxon>
        <taxon>Cricetidae</taxon>
        <taxon>Arvicolinae</taxon>
        <taxon>Myodes</taxon>
    </lineage>
</organism>
<keyword evidence="7 11" id="KW-0297">G-protein coupled receptor</keyword>
<proteinExistence type="inferred from homology"/>
<keyword evidence="10 11" id="KW-0807">Transducer</keyword>
<evidence type="ECO:0000256" key="7">
    <source>
        <dbReference type="ARBA" id="ARBA00023040"/>
    </source>
</evidence>
<feature type="transmembrane region" description="Helical" evidence="12">
    <location>
        <begin position="236"/>
        <end position="260"/>
    </location>
</feature>
<dbReference type="InterPro" id="IPR017452">
    <property type="entry name" value="GPCR_Rhodpsn_7TM"/>
</dbReference>
<feature type="transmembrane region" description="Helical" evidence="12">
    <location>
        <begin position="566"/>
        <end position="585"/>
    </location>
</feature>
<dbReference type="GO" id="GO:0004930">
    <property type="term" value="F:G protein-coupled receptor activity"/>
    <property type="evidence" value="ECO:0007669"/>
    <property type="project" value="UniProtKB-KW"/>
</dbReference>
<dbReference type="Pfam" id="PF13853">
    <property type="entry name" value="7tm_4"/>
    <property type="match status" value="2"/>
</dbReference>
<dbReference type="EMBL" id="JBBHLL010000298">
    <property type="protein sequence ID" value="KAK7806581.1"/>
    <property type="molecule type" value="Genomic_DNA"/>
</dbReference>
<keyword evidence="15" id="KW-1185">Reference proteome</keyword>
<feature type="non-terminal residue" evidence="14">
    <location>
        <position position="588"/>
    </location>
</feature>
<protein>
    <recommendedName>
        <fullName evidence="13">G-protein coupled receptors family 1 profile domain-containing protein</fullName>
    </recommendedName>
</protein>
<dbReference type="PRINTS" id="PR00245">
    <property type="entry name" value="OLFACTORYR"/>
</dbReference>
<dbReference type="SUPFAM" id="SSF81321">
    <property type="entry name" value="Family A G protein-coupled receptor-like"/>
    <property type="match status" value="2"/>
</dbReference>
<evidence type="ECO:0000256" key="5">
    <source>
        <dbReference type="ARBA" id="ARBA00022725"/>
    </source>
</evidence>
<keyword evidence="3" id="KW-0716">Sensory transduction</keyword>
<dbReference type="GO" id="GO:0005886">
    <property type="term" value="C:plasma membrane"/>
    <property type="evidence" value="ECO:0007669"/>
    <property type="project" value="UniProtKB-SubCell"/>
</dbReference>
<keyword evidence="6 12" id="KW-1133">Transmembrane helix</keyword>
<feature type="transmembrane region" description="Helical" evidence="12">
    <location>
        <begin position="318"/>
        <end position="341"/>
    </location>
</feature>
<evidence type="ECO:0000256" key="10">
    <source>
        <dbReference type="ARBA" id="ARBA00023224"/>
    </source>
</evidence>
<dbReference type="FunFam" id="1.20.1070.10:FF:000003">
    <property type="entry name" value="Olfactory receptor"/>
    <property type="match status" value="2"/>
</dbReference>
<feature type="domain" description="G-protein coupled receptors family 1 profile" evidence="13">
    <location>
        <begin position="41"/>
        <end position="289"/>
    </location>
</feature>
<evidence type="ECO:0000313" key="15">
    <source>
        <dbReference type="Proteomes" id="UP001488838"/>
    </source>
</evidence>
<dbReference type="InterPro" id="IPR000276">
    <property type="entry name" value="GPCR_Rhodpsn"/>
</dbReference>
<evidence type="ECO:0000256" key="11">
    <source>
        <dbReference type="RuleBase" id="RU000688"/>
    </source>
</evidence>
<dbReference type="GO" id="GO:0004984">
    <property type="term" value="F:olfactory receptor activity"/>
    <property type="evidence" value="ECO:0007669"/>
    <property type="project" value="InterPro"/>
</dbReference>
<dbReference type="PROSITE" id="PS50262">
    <property type="entry name" value="G_PROTEIN_RECEP_F1_2"/>
    <property type="match status" value="2"/>
</dbReference>
<evidence type="ECO:0000259" key="13">
    <source>
        <dbReference type="PROSITE" id="PS50262"/>
    </source>
</evidence>
<dbReference type="CDD" id="cd15413">
    <property type="entry name" value="7tmA_OR8K-like"/>
    <property type="match status" value="2"/>
</dbReference>
<evidence type="ECO:0000256" key="8">
    <source>
        <dbReference type="ARBA" id="ARBA00023136"/>
    </source>
</evidence>
<evidence type="ECO:0000256" key="6">
    <source>
        <dbReference type="ARBA" id="ARBA00022989"/>
    </source>
</evidence>
<dbReference type="AlphaFoldDB" id="A0AAW0HX28"/>
<comment type="subcellular location">
    <subcellularLocation>
        <location evidence="1">Cell membrane</location>
        <topology evidence="1">Multi-pass membrane protein</topology>
    </subcellularLocation>
</comment>
<evidence type="ECO:0000256" key="12">
    <source>
        <dbReference type="SAM" id="Phobius"/>
    </source>
</evidence>
<feature type="transmembrane region" description="Helical" evidence="12">
    <location>
        <begin position="433"/>
        <end position="451"/>
    </location>
</feature>
<feature type="transmembrane region" description="Helical" evidence="12">
    <location>
        <begin position="141"/>
        <end position="174"/>
    </location>
</feature>
<name>A0AAW0HX28_MYOGA</name>
<dbReference type="PROSITE" id="PS00237">
    <property type="entry name" value="G_PROTEIN_RECEP_F1_1"/>
    <property type="match status" value="2"/>
</dbReference>
<feature type="transmembrane region" description="Helical" evidence="12">
    <location>
        <begin position="488"/>
        <end position="518"/>
    </location>
</feature>
<evidence type="ECO:0000313" key="14">
    <source>
        <dbReference type="EMBL" id="KAK7806581.1"/>
    </source>
</evidence>
<comment type="similarity">
    <text evidence="11">Belongs to the G-protein coupled receptor 1 family.</text>
</comment>
<sequence length="588" mass="66712">MEKQNLTVVTEFILMGITDRPELQAPLFGLFLIIYLISLMGNMGMIILTMVDSRLQTPMYFFLRHLSITDLGYSSAIGPKMLVNFVVDQNTISNHLCATQLTFFLVFIICELFVLSAMSYDRYVAICKPLLYTVIMSQRVCWVLVAVPYLYSVIISLLITIKIFALPFCGYRIISHFCDSLPLISLLCSNTHEIEIIILISAGFNLVSSLVVLLFSYLLILIAIFRMNSAEGRQKALSTCGSHLTVVVVFYGTLIFMYVQPKSSHSFDTDKVASIFYTMVIPMLNPLIYSLRNKDVKCALQKFWKFILMGITSSELQLPLFGVFFIIYAITVVGNLGMIILTKLDSHLHTPMYFFIRHLAFIDLGNSTVICPKMLVDFLVDHKAISFYACAIQLSFFLTFIISEFFILSAMAYDRYVAICNPLLYNVIMSQRLCHVLVGIPYLYSIFQALLFTSKIFTLHFCGSNVINHFYCDDVFLLPMLCSNSQEIQLLIILFSALNLISSLLVVLGSYILILIAICRMHSAEGRKKAFSTCGSHLTVVVVFYGTLFFMYLQPQSTHSLENDKIASVFYTLVIPMINPLIYSLRNK</sequence>
<evidence type="ECO:0000256" key="1">
    <source>
        <dbReference type="ARBA" id="ARBA00004651"/>
    </source>
</evidence>
<evidence type="ECO:0000256" key="4">
    <source>
        <dbReference type="ARBA" id="ARBA00022692"/>
    </source>
</evidence>
<evidence type="ECO:0000256" key="2">
    <source>
        <dbReference type="ARBA" id="ARBA00022475"/>
    </source>
</evidence>
<keyword evidence="9 11" id="KW-0675">Receptor</keyword>
<dbReference type="Proteomes" id="UP001488838">
    <property type="component" value="Unassembled WGS sequence"/>
</dbReference>
<keyword evidence="2" id="KW-1003">Cell membrane</keyword>
<feature type="transmembrane region" description="Helical" evidence="12">
    <location>
        <begin position="27"/>
        <end position="48"/>
    </location>
</feature>
<keyword evidence="4 11" id="KW-0812">Transmembrane</keyword>